<evidence type="ECO:0000313" key="3">
    <source>
        <dbReference type="Proteomes" id="UP000288716"/>
    </source>
</evidence>
<dbReference type="Proteomes" id="UP000288716">
    <property type="component" value="Unassembled WGS sequence"/>
</dbReference>
<dbReference type="AlphaFoldDB" id="A0A443SBZ2"/>
<sequence length="84" mass="9367">MERAQHDLGLLVPQQNNISGQHNSRSQIQFGDTQSSLVPQVLSHSPSQPEVADQVQSQLPQLNQQLLETPGRLIKQQLNNEECS</sequence>
<keyword evidence="3" id="KW-1185">Reference proteome</keyword>
<proteinExistence type="predicted"/>
<gene>
    <name evidence="2" type="ORF">B4U80_09615</name>
</gene>
<comment type="caution">
    <text evidence="2">The sequence shown here is derived from an EMBL/GenBank/DDBJ whole genome shotgun (WGS) entry which is preliminary data.</text>
</comment>
<name>A0A443SBZ2_9ACAR</name>
<reference evidence="2 3" key="1">
    <citation type="journal article" date="2018" name="Gigascience">
        <title>Genomes of trombidid mites reveal novel predicted allergens and laterally-transferred genes associated with secondary metabolism.</title>
        <authorList>
            <person name="Dong X."/>
            <person name="Chaisiri K."/>
            <person name="Xia D."/>
            <person name="Armstrong S.D."/>
            <person name="Fang Y."/>
            <person name="Donnelly M.J."/>
            <person name="Kadowaki T."/>
            <person name="McGarry J.W."/>
            <person name="Darby A.C."/>
            <person name="Makepeace B.L."/>
        </authorList>
    </citation>
    <scope>NUCLEOTIDE SEQUENCE [LARGE SCALE GENOMIC DNA]</scope>
    <source>
        <strain evidence="2">UoL-UT</strain>
    </source>
</reference>
<evidence type="ECO:0000313" key="2">
    <source>
        <dbReference type="EMBL" id="RWS25076.1"/>
    </source>
</evidence>
<evidence type="ECO:0000256" key="1">
    <source>
        <dbReference type="SAM" id="MobiDB-lite"/>
    </source>
</evidence>
<accession>A0A443SBZ2</accession>
<organism evidence="2 3">
    <name type="scientific">Leptotrombidium deliense</name>
    <dbReference type="NCBI Taxonomy" id="299467"/>
    <lineage>
        <taxon>Eukaryota</taxon>
        <taxon>Metazoa</taxon>
        <taxon>Ecdysozoa</taxon>
        <taxon>Arthropoda</taxon>
        <taxon>Chelicerata</taxon>
        <taxon>Arachnida</taxon>
        <taxon>Acari</taxon>
        <taxon>Acariformes</taxon>
        <taxon>Trombidiformes</taxon>
        <taxon>Prostigmata</taxon>
        <taxon>Anystina</taxon>
        <taxon>Parasitengona</taxon>
        <taxon>Trombiculoidea</taxon>
        <taxon>Trombiculidae</taxon>
        <taxon>Leptotrombidium</taxon>
    </lineage>
</organism>
<feature type="compositionally biased region" description="Polar residues" evidence="1">
    <location>
        <begin position="13"/>
        <end position="48"/>
    </location>
</feature>
<feature type="region of interest" description="Disordered" evidence="1">
    <location>
        <begin position="1"/>
        <end position="55"/>
    </location>
</feature>
<dbReference type="EMBL" id="NCKV01004076">
    <property type="protein sequence ID" value="RWS25076.1"/>
    <property type="molecule type" value="Genomic_DNA"/>
</dbReference>
<dbReference type="VEuPathDB" id="VectorBase:LDEU006963"/>
<protein>
    <submittedName>
        <fullName evidence="2">Uncharacterized protein</fullName>
    </submittedName>
</protein>